<comment type="similarity">
    <text evidence="3">Belongs to the flavoprotein pyridine nucleotide cytochrome reductase family.</text>
</comment>
<evidence type="ECO:0000256" key="4">
    <source>
        <dbReference type="ARBA" id="ARBA00022617"/>
    </source>
</evidence>
<dbReference type="GO" id="GO:0005783">
    <property type="term" value="C:endoplasmic reticulum"/>
    <property type="evidence" value="ECO:0007669"/>
    <property type="project" value="TreeGrafter"/>
</dbReference>
<dbReference type="PRINTS" id="PR00363">
    <property type="entry name" value="CYTOCHROMEB5"/>
</dbReference>
<dbReference type="PANTHER" id="PTHR19370:SF178">
    <property type="entry name" value="CYTOCHROME-B5 REDUCTASE"/>
    <property type="match status" value="1"/>
</dbReference>
<evidence type="ECO:0000256" key="5">
    <source>
        <dbReference type="ARBA" id="ARBA00022630"/>
    </source>
</evidence>
<comment type="cofactor">
    <cofactor evidence="1 15">
        <name>FAD</name>
        <dbReference type="ChEBI" id="CHEBI:57692"/>
    </cofactor>
</comment>
<dbReference type="PANTHER" id="PTHR19370">
    <property type="entry name" value="NADH-CYTOCHROME B5 REDUCTASE"/>
    <property type="match status" value="1"/>
</dbReference>
<feature type="compositionally biased region" description="Low complexity" evidence="16">
    <location>
        <begin position="98"/>
        <end position="110"/>
    </location>
</feature>
<evidence type="ECO:0000256" key="8">
    <source>
        <dbReference type="ARBA" id="ARBA00022787"/>
    </source>
</evidence>
<keyword evidence="8" id="KW-0496">Mitochondrion</keyword>
<evidence type="ECO:0000256" key="2">
    <source>
        <dbReference type="ARBA" id="ARBA00004572"/>
    </source>
</evidence>
<keyword evidence="12" id="KW-0408">Iron</keyword>
<dbReference type="GO" id="GO:0005741">
    <property type="term" value="C:mitochondrial outer membrane"/>
    <property type="evidence" value="ECO:0007669"/>
    <property type="project" value="UniProtKB-SubCell"/>
</dbReference>
<evidence type="ECO:0000256" key="16">
    <source>
        <dbReference type="SAM" id="MobiDB-lite"/>
    </source>
</evidence>
<dbReference type="InterPro" id="IPR017927">
    <property type="entry name" value="FAD-bd_FR_type"/>
</dbReference>
<proteinExistence type="inferred from homology"/>
<dbReference type="InterPro" id="IPR017938">
    <property type="entry name" value="Riboflavin_synthase-like_b-brl"/>
</dbReference>
<protein>
    <recommendedName>
        <fullName evidence="21">Cytochrome-b5 reductase</fullName>
    </recommendedName>
</protein>
<dbReference type="GO" id="GO:0046872">
    <property type="term" value="F:metal ion binding"/>
    <property type="evidence" value="ECO:0007669"/>
    <property type="project" value="UniProtKB-KW"/>
</dbReference>
<dbReference type="PROSITE" id="PS50255">
    <property type="entry name" value="CYTOCHROME_B5_2"/>
    <property type="match status" value="1"/>
</dbReference>
<feature type="region of interest" description="Disordered" evidence="16">
    <location>
        <begin position="83"/>
        <end position="110"/>
    </location>
</feature>
<keyword evidence="13" id="KW-0520">NAD</keyword>
<dbReference type="InterPro" id="IPR001199">
    <property type="entry name" value="Cyt_B5-like_heme/steroid-bd"/>
</dbReference>
<dbReference type="SUPFAM" id="SSF55856">
    <property type="entry name" value="Cytochrome b5-like heme/steroid binding domain"/>
    <property type="match status" value="1"/>
</dbReference>
<sequence length="503" mass="52979">MAAATSDVEYSAKDVASHRNADDAWMVIHGEVYDVTKYMQDHPGGVEVLLESLGTDASEAFDNAGHSEDASEIMAGFRVGSLKANGRRPAPRAVKVNSSPKTTSSTSKPLSSAITTSTALLSLGAVTVGCLGYLYRSSLLTSGGSGGSFPLSSLRGITSKAGVSGSSSGGGVGFIHGILLSASVFVAVDLLIVKRAMKLLQPDEGGFLRFPPHMKLPASATTVPADTLLQSGWLDPSTSMTLPLVKKTMISPDVYRFTFELPTPTTVVGLPTGQHVAITATIPTDDGATETVTRSYTPVSNNSDLGILELVVRIYPDGKLTGKYLAHLSVGDEVSFRGPKGAMRFPTGRSDTTQPPKQLGMIAGGTGITPMFQLIRAVCEDPRDTTQISLIYANRSAGDILLREELDTYARRHPRNLKVYYVVNSAPAAAENGGKEWEGGVGFVTGAMMKERLAPAVGEGESRSRVMLCGPPGMVNAAKTALVELGFEKPGASAKMTDQVFVF</sequence>
<dbReference type="Pfam" id="PF00970">
    <property type="entry name" value="FAD_binding_6"/>
    <property type="match status" value="1"/>
</dbReference>
<evidence type="ECO:0000256" key="10">
    <source>
        <dbReference type="ARBA" id="ARBA00022989"/>
    </source>
</evidence>
<dbReference type="InterPro" id="IPR018506">
    <property type="entry name" value="Cyt_B5_heme-BS"/>
</dbReference>
<dbReference type="EMBL" id="KQ964255">
    <property type="protein sequence ID" value="KXJ89361.1"/>
    <property type="molecule type" value="Genomic_DNA"/>
</dbReference>
<keyword evidence="7" id="KW-0479">Metal-binding</keyword>
<keyword evidence="6" id="KW-0812">Transmembrane</keyword>
<dbReference type="Pfam" id="PF00173">
    <property type="entry name" value="Cyt-b5"/>
    <property type="match status" value="1"/>
</dbReference>
<dbReference type="Gene3D" id="3.40.50.80">
    <property type="entry name" value="Nucleotide-binding domain of ferredoxin-NADP reductase (FNR) module"/>
    <property type="match status" value="1"/>
</dbReference>
<feature type="binding site" evidence="15">
    <location>
        <position position="296"/>
    </location>
    <ligand>
        <name>FAD</name>
        <dbReference type="ChEBI" id="CHEBI:57692"/>
    </ligand>
</feature>
<accession>A0A136IWR4</accession>
<feature type="binding site" evidence="15">
    <location>
        <position position="369"/>
    </location>
    <ligand>
        <name>FAD</name>
        <dbReference type="ChEBI" id="CHEBI:57692"/>
    </ligand>
</feature>
<keyword evidence="5 15" id="KW-0285">Flavoprotein</keyword>
<feature type="domain" description="FAD-binding FR-type" evidence="18">
    <location>
        <begin position="237"/>
        <end position="346"/>
    </location>
</feature>
<dbReference type="GO" id="GO:0020037">
    <property type="term" value="F:heme binding"/>
    <property type="evidence" value="ECO:0007669"/>
    <property type="project" value="InterPro"/>
</dbReference>
<feature type="domain" description="Cytochrome b5 heme-binding" evidence="17">
    <location>
        <begin position="7"/>
        <end position="83"/>
    </location>
</feature>
<dbReference type="AlphaFoldDB" id="A0A136IWR4"/>
<dbReference type="InterPro" id="IPR001433">
    <property type="entry name" value="OxRdtase_FAD/NAD-bd"/>
</dbReference>
<evidence type="ECO:0000259" key="18">
    <source>
        <dbReference type="PROSITE" id="PS51384"/>
    </source>
</evidence>
<dbReference type="CDD" id="cd06183">
    <property type="entry name" value="cyt_b5_reduct_like"/>
    <property type="match status" value="1"/>
</dbReference>
<dbReference type="Pfam" id="PF00175">
    <property type="entry name" value="NAD_binding_1"/>
    <property type="match status" value="1"/>
</dbReference>
<evidence type="ECO:0000256" key="14">
    <source>
        <dbReference type="ARBA" id="ARBA00023136"/>
    </source>
</evidence>
<evidence type="ECO:0000256" key="9">
    <source>
        <dbReference type="ARBA" id="ARBA00022827"/>
    </source>
</evidence>
<evidence type="ECO:0000256" key="3">
    <source>
        <dbReference type="ARBA" id="ARBA00006105"/>
    </source>
</evidence>
<feature type="binding site" evidence="15">
    <location>
        <position position="319"/>
    </location>
    <ligand>
        <name>FAD</name>
        <dbReference type="ChEBI" id="CHEBI:57692"/>
    </ligand>
</feature>
<dbReference type="SUPFAM" id="SSF63380">
    <property type="entry name" value="Riboflavin synthase domain-like"/>
    <property type="match status" value="1"/>
</dbReference>
<dbReference type="STRING" id="196109.A0A136IWR4"/>
<evidence type="ECO:0000256" key="15">
    <source>
        <dbReference type="PIRSR" id="PIRSR601834-1"/>
    </source>
</evidence>
<dbReference type="InParanoid" id="A0A136IWR4"/>
<keyword evidence="11" id="KW-0560">Oxidoreductase</keyword>
<evidence type="ECO:0000313" key="19">
    <source>
        <dbReference type="EMBL" id="KXJ89361.1"/>
    </source>
</evidence>
<dbReference type="InterPro" id="IPR001709">
    <property type="entry name" value="Flavoprot_Pyr_Nucl_cyt_Rdtase"/>
</dbReference>
<keyword evidence="8" id="KW-1000">Mitochondrion outer membrane</keyword>
<evidence type="ECO:0000256" key="1">
    <source>
        <dbReference type="ARBA" id="ARBA00001974"/>
    </source>
</evidence>
<dbReference type="PROSITE" id="PS51384">
    <property type="entry name" value="FAD_FR"/>
    <property type="match status" value="1"/>
</dbReference>
<dbReference type="Proteomes" id="UP000070501">
    <property type="component" value="Unassembled WGS sequence"/>
</dbReference>
<dbReference type="InterPro" id="IPR001834">
    <property type="entry name" value="CBR-like"/>
</dbReference>
<feature type="binding site" evidence="15">
    <location>
        <position position="294"/>
    </location>
    <ligand>
        <name>FAD</name>
        <dbReference type="ChEBI" id="CHEBI:57692"/>
    </ligand>
</feature>
<dbReference type="GO" id="GO:0016491">
    <property type="term" value="F:oxidoreductase activity"/>
    <property type="evidence" value="ECO:0007669"/>
    <property type="project" value="UniProtKB-KW"/>
</dbReference>
<dbReference type="InterPro" id="IPR036400">
    <property type="entry name" value="Cyt_B5-like_heme/steroid_sf"/>
</dbReference>
<keyword evidence="9 15" id="KW-0274">FAD</keyword>
<dbReference type="PRINTS" id="PR00371">
    <property type="entry name" value="FPNCR"/>
</dbReference>
<organism evidence="19 20">
    <name type="scientific">Microdochium bolleyi</name>
    <dbReference type="NCBI Taxonomy" id="196109"/>
    <lineage>
        <taxon>Eukaryota</taxon>
        <taxon>Fungi</taxon>
        <taxon>Dikarya</taxon>
        <taxon>Ascomycota</taxon>
        <taxon>Pezizomycotina</taxon>
        <taxon>Sordariomycetes</taxon>
        <taxon>Xylariomycetidae</taxon>
        <taxon>Xylariales</taxon>
        <taxon>Microdochiaceae</taxon>
        <taxon>Microdochium</taxon>
    </lineage>
</organism>
<evidence type="ECO:0000256" key="7">
    <source>
        <dbReference type="ARBA" id="ARBA00022723"/>
    </source>
</evidence>
<evidence type="ECO:0000256" key="11">
    <source>
        <dbReference type="ARBA" id="ARBA00023002"/>
    </source>
</evidence>
<reference evidence="20" key="1">
    <citation type="submission" date="2016-02" db="EMBL/GenBank/DDBJ databases">
        <title>Draft genome sequence of Microdochium bolleyi, a fungal endophyte of beachgrass.</title>
        <authorList>
            <consortium name="DOE Joint Genome Institute"/>
            <person name="David A.S."/>
            <person name="May G."/>
            <person name="Haridas S."/>
            <person name="Lim J."/>
            <person name="Wang M."/>
            <person name="Labutti K."/>
            <person name="Lipzen A."/>
            <person name="Barry K."/>
            <person name="Grigoriev I.V."/>
        </authorList>
    </citation>
    <scope>NUCLEOTIDE SEQUENCE [LARGE SCALE GENOMIC DNA]</scope>
    <source>
        <strain evidence="20">J235TASD1</strain>
    </source>
</reference>
<dbReference type="Gene3D" id="3.10.120.10">
    <property type="entry name" value="Cytochrome b5-like heme/steroid binding domain"/>
    <property type="match status" value="1"/>
</dbReference>
<dbReference type="InterPro" id="IPR008333">
    <property type="entry name" value="Cbr1-like_FAD-bd_dom"/>
</dbReference>
<evidence type="ECO:0000259" key="17">
    <source>
        <dbReference type="PROSITE" id="PS50255"/>
    </source>
</evidence>
<name>A0A136IWR4_9PEZI</name>
<keyword evidence="4" id="KW-0349">Heme</keyword>
<dbReference type="OrthoDB" id="432685at2759"/>
<feature type="binding site" evidence="15">
    <location>
        <position position="311"/>
    </location>
    <ligand>
        <name>FAD</name>
        <dbReference type="ChEBI" id="CHEBI:57692"/>
    </ligand>
</feature>
<evidence type="ECO:0000256" key="13">
    <source>
        <dbReference type="ARBA" id="ARBA00023027"/>
    </source>
</evidence>
<keyword evidence="10" id="KW-1133">Transmembrane helix</keyword>
<keyword evidence="14" id="KW-0472">Membrane</keyword>
<dbReference type="PROSITE" id="PS00191">
    <property type="entry name" value="CYTOCHROME_B5_1"/>
    <property type="match status" value="1"/>
</dbReference>
<comment type="subcellular location">
    <subcellularLocation>
        <location evidence="2">Mitochondrion outer membrane</location>
        <topology evidence="2">Single-pass membrane protein</topology>
    </subcellularLocation>
</comment>
<dbReference type="PRINTS" id="PR00406">
    <property type="entry name" value="CYTB5RDTASE"/>
</dbReference>
<dbReference type="InterPro" id="IPR039261">
    <property type="entry name" value="FNR_nucleotide-bd"/>
</dbReference>
<dbReference type="SMART" id="SM01117">
    <property type="entry name" value="Cyt-b5"/>
    <property type="match status" value="1"/>
</dbReference>
<evidence type="ECO:0000313" key="20">
    <source>
        <dbReference type="Proteomes" id="UP000070501"/>
    </source>
</evidence>
<gene>
    <name evidence="19" type="ORF">Micbo1qcDRAFT_137206</name>
</gene>
<evidence type="ECO:0008006" key="21">
    <source>
        <dbReference type="Google" id="ProtNLM"/>
    </source>
</evidence>
<evidence type="ECO:0000256" key="6">
    <source>
        <dbReference type="ARBA" id="ARBA00022692"/>
    </source>
</evidence>
<dbReference type="Gene3D" id="2.40.30.10">
    <property type="entry name" value="Translation factors"/>
    <property type="match status" value="1"/>
</dbReference>
<dbReference type="FunFam" id="3.40.50.80:FF:000019">
    <property type="entry name" value="NADH-cytochrome b5 reductase"/>
    <property type="match status" value="1"/>
</dbReference>
<keyword evidence="20" id="KW-1185">Reference proteome</keyword>
<dbReference type="SUPFAM" id="SSF52343">
    <property type="entry name" value="Ferredoxin reductase-like, C-terminal NADP-linked domain"/>
    <property type="match status" value="1"/>
</dbReference>
<evidence type="ECO:0000256" key="12">
    <source>
        <dbReference type="ARBA" id="ARBA00023004"/>
    </source>
</evidence>